<evidence type="ECO:0000313" key="8">
    <source>
        <dbReference type="EMBL" id="TFI56873.1"/>
    </source>
</evidence>
<proteinExistence type="inferred from homology"/>
<keyword evidence="5" id="KW-0998">Cell outer membrane</keyword>
<dbReference type="InterPro" id="IPR010583">
    <property type="entry name" value="MipA"/>
</dbReference>
<dbReference type="PANTHER" id="PTHR38776">
    <property type="entry name" value="MLTA-INTERACTING PROTEIN-RELATED"/>
    <property type="match status" value="1"/>
</dbReference>
<feature type="chain" id="PRO_5021389162" evidence="7">
    <location>
        <begin position="24"/>
        <end position="280"/>
    </location>
</feature>
<keyword evidence="3 7" id="KW-0732">Signal</keyword>
<comment type="subcellular location">
    <subcellularLocation>
        <location evidence="1">Cell outer membrane</location>
    </subcellularLocation>
</comment>
<dbReference type="RefSeq" id="WP_135089639.1">
    <property type="nucleotide sequence ID" value="NZ_SPDV01000047.1"/>
</dbReference>
<evidence type="ECO:0000256" key="7">
    <source>
        <dbReference type="SAM" id="SignalP"/>
    </source>
</evidence>
<evidence type="ECO:0000256" key="1">
    <source>
        <dbReference type="ARBA" id="ARBA00004442"/>
    </source>
</evidence>
<feature type="compositionally biased region" description="Basic and acidic residues" evidence="6">
    <location>
        <begin position="33"/>
        <end position="43"/>
    </location>
</feature>
<accession>A0A4Y8ZLJ1</accession>
<dbReference type="Proteomes" id="UP000298213">
    <property type="component" value="Unassembled WGS sequence"/>
</dbReference>
<evidence type="ECO:0000256" key="2">
    <source>
        <dbReference type="ARBA" id="ARBA00005722"/>
    </source>
</evidence>
<organism evidence="8 9">
    <name type="scientific">Sphingomonas parva</name>
    <dbReference type="NCBI Taxonomy" id="2555898"/>
    <lineage>
        <taxon>Bacteria</taxon>
        <taxon>Pseudomonadati</taxon>
        <taxon>Pseudomonadota</taxon>
        <taxon>Alphaproteobacteria</taxon>
        <taxon>Sphingomonadales</taxon>
        <taxon>Sphingomonadaceae</taxon>
        <taxon>Sphingomonas</taxon>
    </lineage>
</organism>
<keyword evidence="9" id="KW-1185">Reference proteome</keyword>
<sequence>MSRYPWLAGALLPLVALASPAPAQQQSSSTAAADRDDQGEAKPPRRWRVGLGVQAVPSFPGSDSVSLRPLVDVARARGDEPFEFEAPDESFGFPIVRGGGFEVGPALNIEGSRKPGKLGAALPKVSTTFEAGAFVSWQLGESFRLRAEGRKGLGGHDGWVGNVGADYVARNGDAWLFSIGPRVTLSDRTFNRAYFGVTPADAAVTGLAAFDPNGGVQAIGGTAGLLFQLSPSWGVYSYAKYDRLVSDAGRSPVVRQLGSRDQFSGGLALTYTWGGGRKAR</sequence>
<protein>
    <submittedName>
        <fullName evidence="8">MipA/OmpV family protein</fullName>
    </submittedName>
</protein>
<comment type="caution">
    <text evidence="8">The sequence shown here is derived from an EMBL/GenBank/DDBJ whole genome shotgun (WGS) entry which is preliminary data.</text>
</comment>
<keyword evidence="4" id="KW-0472">Membrane</keyword>
<feature type="signal peptide" evidence="7">
    <location>
        <begin position="1"/>
        <end position="23"/>
    </location>
</feature>
<dbReference type="EMBL" id="SPDV01000047">
    <property type="protein sequence ID" value="TFI56873.1"/>
    <property type="molecule type" value="Genomic_DNA"/>
</dbReference>
<reference evidence="8 9" key="1">
    <citation type="submission" date="2019-03" db="EMBL/GenBank/DDBJ databases">
        <title>Genome sequence of Sphingomonas sp. 17J27-24.</title>
        <authorList>
            <person name="Kim M."/>
            <person name="Maeng S."/>
            <person name="Sathiyaraj S."/>
        </authorList>
    </citation>
    <scope>NUCLEOTIDE SEQUENCE [LARGE SCALE GENOMIC DNA]</scope>
    <source>
        <strain evidence="8 9">17J27-24</strain>
    </source>
</reference>
<feature type="region of interest" description="Disordered" evidence="6">
    <location>
        <begin position="22"/>
        <end position="47"/>
    </location>
</feature>
<gene>
    <name evidence="8" type="ORF">E2493_17850</name>
</gene>
<dbReference type="Pfam" id="PF06629">
    <property type="entry name" value="MipA"/>
    <property type="match status" value="1"/>
</dbReference>
<evidence type="ECO:0000256" key="4">
    <source>
        <dbReference type="ARBA" id="ARBA00023136"/>
    </source>
</evidence>
<evidence type="ECO:0000256" key="3">
    <source>
        <dbReference type="ARBA" id="ARBA00022729"/>
    </source>
</evidence>
<comment type="similarity">
    <text evidence="2">Belongs to the MipA/OmpV family.</text>
</comment>
<dbReference type="AlphaFoldDB" id="A0A4Y8ZLJ1"/>
<feature type="compositionally biased region" description="Low complexity" evidence="6">
    <location>
        <begin position="22"/>
        <end position="32"/>
    </location>
</feature>
<evidence type="ECO:0000256" key="6">
    <source>
        <dbReference type="SAM" id="MobiDB-lite"/>
    </source>
</evidence>
<name>A0A4Y8ZLJ1_9SPHN</name>
<evidence type="ECO:0000313" key="9">
    <source>
        <dbReference type="Proteomes" id="UP000298213"/>
    </source>
</evidence>
<dbReference type="OrthoDB" id="5462484at2"/>
<dbReference type="PANTHER" id="PTHR38776:SF1">
    <property type="entry name" value="MLTA-INTERACTING PROTEIN-RELATED"/>
    <property type="match status" value="1"/>
</dbReference>
<dbReference type="GO" id="GO:0009279">
    <property type="term" value="C:cell outer membrane"/>
    <property type="evidence" value="ECO:0007669"/>
    <property type="project" value="UniProtKB-SubCell"/>
</dbReference>
<evidence type="ECO:0000256" key="5">
    <source>
        <dbReference type="ARBA" id="ARBA00023237"/>
    </source>
</evidence>